<dbReference type="EMBL" id="CP047166">
    <property type="protein sequence ID" value="QRF66779.1"/>
    <property type="molecule type" value="Genomic_DNA"/>
</dbReference>
<feature type="transmembrane region" description="Helical" evidence="10">
    <location>
        <begin position="84"/>
        <end position="106"/>
    </location>
</feature>
<evidence type="ECO:0000256" key="6">
    <source>
        <dbReference type="ARBA" id="ARBA00022989"/>
    </source>
</evidence>
<dbReference type="GO" id="GO:0016491">
    <property type="term" value="F:oxidoreductase activity"/>
    <property type="evidence" value="ECO:0007669"/>
    <property type="project" value="UniProtKB-KW"/>
</dbReference>
<dbReference type="RefSeq" id="WP_023849379.1">
    <property type="nucleotide sequence ID" value="NZ_CP047166.1"/>
</dbReference>
<keyword evidence="13" id="KW-0560">Oxidoreductase</keyword>
<reference evidence="13 14" key="1">
    <citation type="submission" date="2019-12" db="EMBL/GenBank/DDBJ databases">
        <title>Complete Genome Sequence of a Quorum-Sensing Bacterium,Rhodobacteraceae bacterium C31, Isolated from a marine microalgae symbiotic bacteria.</title>
        <authorList>
            <person name="Zhang Y."/>
        </authorList>
    </citation>
    <scope>NUCLEOTIDE SEQUENCE [LARGE SCALE GENOMIC DNA]</scope>
    <source>
        <strain evidence="13 14">C31</strain>
    </source>
</reference>
<dbReference type="PRINTS" id="PR01437">
    <property type="entry name" value="NUOXDRDTASE4"/>
</dbReference>
<comment type="function">
    <text evidence="1">NDH-1 shuttles electrons from NADH, via FMN and iron-sulfur (Fe-S) centers, to quinones in the respiratory chain. The immediate electron acceptor for the enzyme in this species is believed to be ubiquinone. Couples the redox reaction to proton translocation (for every two electrons transferred, four hydrogen ions are translocated across the cytoplasmic membrane), and thus conserves the redox energy in a proton gradient.</text>
</comment>
<dbReference type="NCBIfam" id="NF004499">
    <property type="entry name" value="PRK05846.1-3"/>
    <property type="match status" value="1"/>
</dbReference>
<dbReference type="InterPro" id="IPR000260">
    <property type="entry name" value="NADH4_N"/>
</dbReference>
<keyword evidence="5" id="KW-1278">Translocase</keyword>
<accession>A0ABX7F9H7</accession>
<dbReference type="InterPro" id="IPR003918">
    <property type="entry name" value="NADH_UbQ_OxRdtase"/>
</dbReference>
<feature type="transmembrane region" description="Helical" evidence="10">
    <location>
        <begin position="319"/>
        <end position="338"/>
    </location>
</feature>
<evidence type="ECO:0000256" key="8">
    <source>
        <dbReference type="ARBA" id="ARBA00023136"/>
    </source>
</evidence>
<feature type="transmembrane region" description="Helical" evidence="10">
    <location>
        <begin position="388"/>
        <end position="410"/>
    </location>
</feature>
<feature type="transmembrane region" description="Helical" evidence="10">
    <location>
        <begin position="137"/>
        <end position="154"/>
    </location>
</feature>
<keyword evidence="4 9" id="KW-0812">Transmembrane</keyword>
<feature type="transmembrane region" description="Helical" evidence="10">
    <location>
        <begin position="6"/>
        <end position="24"/>
    </location>
</feature>
<evidence type="ECO:0000259" key="11">
    <source>
        <dbReference type="Pfam" id="PF00361"/>
    </source>
</evidence>
<dbReference type="InterPro" id="IPR010227">
    <property type="entry name" value="NADH_Q_OxRdtase_chainM/4"/>
</dbReference>
<feature type="transmembrane region" description="Helical" evidence="10">
    <location>
        <begin position="350"/>
        <end position="368"/>
    </location>
</feature>
<dbReference type="PANTHER" id="PTHR43507">
    <property type="entry name" value="NADH-UBIQUINONE OXIDOREDUCTASE CHAIN 4"/>
    <property type="match status" value="1"/>
</dbReference>
<keyword evidence="8 10" id="KW-0472">Membrane</keyword>
<feature type="transmembrane region" description="Helical" evidence="10">
    <location>
        <begin position="166"/>
        <end position="185"/>
    </location>
</feature>
<dbReference type="NCBIfam" id="NF004501">
    <property type="entry name" value="PRK05846.1-5"/>
    <property type="match status" value="1"/>
</dbReference>
<evidence type="ECO:0000256" key="9">
    <source>
        <dbReference type="RuleBase" id="RU000320"/>
    </source>
</evidence>
<keyword evidence="14" id="KW-1185">Reference proteome</keyword>
<feature type="transmembrane region" description="Helical" evidence="10">
    <location>
        <begin position="470"/>
        <end position="490"/>
    </location>
</feature>
<feature type="domain" description="NADH:ubiquinone oxidoreductase chain 4 N-terminal" evidence="12">
    <location>
        <begin position="34"/>
        <end position="125"/>
    </location>
</feature>
<feature type="transmembrane region" description="Helical" evidence="10">
    <location>
        <begin position="259"/>
        <end position="279"/>
    </location>
</feature>
<feature type="transmembrane region" description="Helical" evidence="10">
    <location>
        <begin position="113"/>
        <end position="131"/>
    </location>
</feature>
<evidence type="ECO:0000259" key="12">
    <source>
        <dbReference type="Pfam" id="PF01059"/>
    </source>
</evidence>
<keyword evidence="7" id="KW-0520">NAD</keyword>
<feature type="domain" description="NADH:quinone oxidoreductase/Mrp antiporter transmembrane" evidence="11">
    <location>
        <begin position="130"/>
        <end position="434"/>
    </location>
</feature>
<evidence type="ECO:0000313" key="13">
    <source>
        <dbReference type="EMBL" id="QRF66779.1"/>
    </source>
</evidence>
<sequence>MGNLLSIVTFLPALAALIMALFLRGGDEAADRNARWLALITTTATFLISLFILFQFDPSDTGFQMVDEADWLLGMKYRMGVDGISVLFVMLTTFMMPLTIAASWGVKARVKEYMIAFLLLETLMLGVFMALDLVLFYLFFEAGLIPMFLIIGIWGGKNRIYASFKFFLYTFLGSVLMLVAMVAMYTEAGTTCIGACGDGQTALLTHQFDSATFSLFGIQIIGGLQTMLFLAFFASFAVKMPMWPVHTWLPDAHVQAPTAGSVVLAAILLKMGGYGFLRFSLPMFPVGSEVMAPLVLWMSAIAIVYTSLVALVQDDMKKLIAYSSVAHMGYVTMGIFAANQQGVDGAIFQMISHGFISGALFLCVGVIYDRMHTRDIDAYGGLVNRMPAYALIFMLFTMANVGLPGTSGFIGEFLTLVGIFQVNTWVAVVATSGVIFSAAYALWLYRRVVMGDLIKESLRTIKDMTTREKAIFAPLVVMTIWMGVYPAPILDRIGPSVEALLSQYDEAVAAADLSPATQVADADH</sequence>
<feature type="transmembrane region" description="Helical" evidence="10">
    <location>
        <begin position="213"/>
        <end position="238"/>
    </location>
</feature>
<evidence type="ECO:0000256" key="4">
    <source>
        <dbReference type="ARBA" id="ARBA00022692"/>
    </source>
</evidence>
<dbReference type="Pfam" id="PF00361">
    <property type="entry name" value="Proton_antipo_M"/>
    <property type="match status" value="1"/>
</dbReference>
<organism evidence="13 14">
    <name type="scientific">Ponticoccus alexandrii</name>
    <dbReference type="NCBI Taxonomy" id="1943633"/>
    <lineage>
        <taxon>Bacteria</taxon>
        <taxon>Pseudomonadati</taxon>
        <taxon>Pseudomonadota</taxon>
        <taxon>Alphaproteobacteria</taxon>
        <taxon>Rhodobacterales</taxon>
        <taxon>Roseobacteraceae</taxon>
        <taxon>Ponticoccus</taxon>
    </lineage>
</organism>
<protein>
    <submittedName>
        <fullName evidence="13">NADH-quinone oxidoreductase subunit M</fullName>
        <ecNumber evidence="13">1.6.5.11</ecNumber>
    </submittedName>
</protein>
<comment type="subcellular location">
    <subcellularLocation>
        <location evidence="2">Endomembrane system</location>
        <topology evidence="2">Multi-pass membrane protein</topology>
    </subcellularLocation>
    <subcellularLocation>
        <location evidence="9">Membrane</location>
        <topology evidence="9">Multi-pass membrane protein</topology>
    </subcellularLocation>
</comment>
<feature type="transmembrane region" description="Helical" evidence="10">
    <location>
        <begin position="36"/>
        <end position="56"/>
    </location>
</feature>
<dbReference type="Pfam" id="PF01059">
    <property type="entry name" value="Oxidored_q5_N"/>
    <property type="match status" value="1"/>
</dbReference>
<comment type="similarity">
    <text evidence="3">Belongs to the complex I subunit 4 family.</text>
</comment>
<evidence type="ECO:0000256" key="1">
    <source>
        <dbReference type="ARBA" id="ARBA00002378"/>
    </source>
</evidence>
<evidence type="ECO:0000313" key="14">
    <source>
        <dbReference type="Proteomes" id="UP000596387"/>
    </source>
</evidence>
<dbReference type="PANTHER" id="PTHR43507:SF1">
    <property type="entry name" value="NADH-UBIQUINONE OXIDOREDUCTASE CHAIN 4"/>
    <property type="match status" value="1"/>
</dbReference>
<dbReference type="InterPro" id="IPR001750">
    <property type="entry name" value="ND/Mrp_TM"/>
</dbReference>
<evidence type="ECO:0000256" key="5">
    <source>
        <dbReference type="ARBA" id="ARBA00022967"/>
    </source>
</evidence>
<dbReference type="NCBIfam" id="TIGR01972">
    <property type="entry name" value="NDH_I_M"/>
    <property type="match status" value="1"/>
</dbReference>
<dbReference type="EC" id="1.6.5.11" evidence="13"/>
<feature type="transmembrane region" description="Helical" evidence="10">
    <location>
        <begin position="291"/>
        <end position="312"/>
    </location>
</feature>
<evidence type="ECO:0000256" key="10">
    <source>
        <dbReference type="SAM" id="Phobius"/>
    </source>
</evidence>
<name>A0ABX7F9H7_9RHOB</name>
<proteinExistence type="inferred from homology"/>
<feature type="transmembrane region" description="Helical" evidence="10">
    <location>
        <begin position="422"/>
        <end position="445"/>
    </location>
</feature>
<evidence type="ECO:0000256" key="2">
    <source>
        <dbReference type="ARBA" id="ARBA00004127"/>
    </source>
</evidence>
<evidence type="ECO:0000256" key="3">
    <source>
        <dbReference type="ARBA" id="ARBA00009025"/>
    </source>
</evidence>
<evidence type="ECO:0000256" key="7">
    <source>
        <dbReference type="ARBA" id="ARBA00023027"/>
    </source>
</evidence>
<keyword evidence="6 10" id="KW-1133">Transmembrane helix</keyword>
<gene>
    <name evidence="13" type="ORF">GQA70_10945</name>
</gene>
<dbReference type="Proteomes" id="UP000596387">
    <property type="component" value="Chromosome"/>
</dbReference>